<proteinExistence type="predicted"/>
<reference evidence="3" key="1">
    <citation type="submission" date="2017-03" db="EMBL/GenBank/DDBJ databases">
        <title>The mitochondrial genome of the carnivorous plant Utricularia reniformis (Lentibulariaceae): structure, comparative analysis and evolutionary landmarks.</title>
        <authorList>
            <person name="Silva S.R."/>
            <person name="Alvarenga D.O."/>
            <person name="Michael T.P."/>
            <person name="Miranda V.F.O."/>
            <person name="Varani A.M."/>
        </authorList>
    </citation>
    <scope>NUCLEOTIDE SEQUENCE</scope>
</reference>
<evidence type="ECO:0000313" key="3">
    <source>
        <dbReference type="EMBL" id="ART32058.1"/>
    </source>
</evidence>
<dbReference type="EMBL" id="KY774314">
    <property type="protein sequence ID" value="ART31054.1"/>
    <property type="molecule type" value="Genomic_DNA"/>
</dbReference>
<dbReference type="AlphaFoldDB" id="A0A1Y0B3T8"/>
<name>A0A1Y0B3T8_9LAMI</name>
<keyword evidence="3" id="KW-0496">Mitochondrion</keyword>
<sequence>MACSPSVNTNESAKRPPSIDIDGSEEKRAHVGHDQLKITAISRIGFEPISSFHLVDLKGVSILSYFREQSVCCKASSRACTSN</sequence>
<accession>A0A1Y0B3T8</accession>
<gene>
    <name evidence="2" type="ORF">AEK19_MT0820</name>
    <name evidence="3" type="ORF">AEK19_MT1890</name>
</gene>
<evidence type="ECO:0000313" key="2">
    <source>
        <dbReference type="EMBL" id="ART31054.1"/>
    </source>
</evidence>
<dbReference type="EMBL" id="KY774314">
    <property type="protein sequence ID" value="ART32058.1"/>
    <property type="molecule type" value="Genomic_DNA"/>
</dbReference>
<protein>
    <submittedName>
        <fullName evidence="3">Uncharacterized protein</fullName>
    </submittedName>
</protein>
<geneLocation type="mitochondrion" evidence="3"/>
<organism evidence="3">
    <name type="scientific">Utricularia reniformis</name>
    <dbReference type="NCBI Taxonomy" id="192314"/>
    <lineage>
        <taxon>Eukaryota</taxon>
        <taxon>Viridiplantae</taxon>
        <taxon>Streptophyta</taxon>
        <taxon>Embryophyta</taxon>
        <taxon>Tracheophyta</taxon>
        <taxon>Spermatophyta</taxon>
        <taxon>Magnoliopsida</taxon>
        <taxon>eudicotyledons</taxon>
        <taxon>Gunneridae</taxon>
        <taxon>Pentapetalae</taxon>
        <taxon>asterids</taxon>
        <taxon>lamiids</taxon>
        <taxon>Lamiales</taxon>
        <taxon>Lentibulariaceae</taxon>
        <taxon>Utricularia</taxon>
    </lineage>
</organism>
<evidence type="ECO:0000256" key="1">
    <source>
        <dbReference type="SAM" id="MobiDB-lite"/>
    </source>
</evidence>
<feature type="region of interest" description="Disordered" evidence="1">
    <location>
        <begin position="1"/>
        <end position="27"/>
    </location>
</feature>
<feature type="compositionally biased region" description="Polar residues" evidence="1">
    <location>
        <begin position="1"/>
        <end position="11"/>
    </location>
</feature>